<sequence length="118" mass="13693">MICAASVYFMLLMQDLMLPVVISYVNAAIDTTAIGFKRRRFGSALNIETLVAAAERKETPIEASPSETQNKISFIINNFLIANIKPKAKEFIEVLKEEYYHWFAQYMVMKRDERRCLY</sequence>
<evidence type="ECO:0000256" key="1">
    <source>
        <dbReference type="SAM" id="SignalP"/>
    </source>
</evidence>
<dbReference type="GO" id="GO:0000932">
    <property type="term" value="C:P-body"/>
    <property type="evidence" value="ECO:0007669"/>
    <property type="project" value="TreeGrafter"/>
</dbReference>
<dbReference type="GO" id="GO:0030015">
    <property type="term" value="C:CCR4-NOT core complex"/>
    <property type="evidence" value="ECO:0007669"/>
    <property type="project" value="InterPro"/>
</dbReference>
<gene>
    <name evidence="3" type="ORF">Tci_561155</name>
</gene>
<dbReference type="InterPro" id="IPR040398">
    <property type="entry name" value="Not1"/>
</dbReference>
<feature type="domain" description="CCR4-NOT transcription complex subunit 1 CAF1-binding" evidence="2">
    <location>
        <begin position="61"/>
        <end position="111"/>
    </location>
</feature>
<dbReference type="GO" id="GO:0017148">
    <property type="term" value="P:negative regulation of translation"/>
    <property type="evidence" value="ECO:0007669"/>
    <property type="project" value="InterPro"/>
</dbReference>
<comment type="caution">
    <text evidence="3">The sequence shown here is derived from an EMBL/GenBank/DDBJ whole genome shotgun (WGS) entry which is preliminary data.</text>
</comment>
<organism evidence="3">
    <name type="scientific">Tanacetum cinerariifolium</name>
    <name type="common">Dalmatian daisy</name>
    <name type="synonym">Chrysanthemum cinerariifolium</name>
    <dbReference type="NCBI Taxonomy" id="118510"/>
    <lineage>
        <taxon>Eukaryota</taxon>
        <taxon>Viridiplantae</taxon>
        <taxon>Streptophyta</taxon>
        <taxon>Embryophyta</taxon>
        <taxon>Tracheophyta</taxon>
        <taxon>Spermatophyta</taxon>
        <taxon>Magnoliopsida</taxon>
        <taxon>eudicotyledons</taxon>
        <taxon>Gunneridae</taxon>
        <taxon>Pentapetalae</taxon>
        <taxon>asterids</taxon>
        <taxon>campanulids</taxon>
        <taxon>Asterales</taxon>
        <taxon>Asteraceae</taxon>
        <taxon>Asteroideae</taxon>
        <taxon>Anthemideae</taxon>
        <taxon>Anthemidinae</taxon>
        <taxon>Tanacetum</taxon>
    </lineage>
</organism>
<dbReference type="PANTHER" id="PTHR13162:SF8">
    <property type="entry name" value="CCR4-NOT TRANSCRIPTION COMPLEX SUBUNIT 1"/>
    <property type="match status" value="1"/>
</dbReference>
<dbReference type="GO" id="GO:0000288">
    <property type="term" value="P:nuclear-transcribed mRNA catabolic process, deadenylation-dependent decay"/>
    <property type="evidence" value="ECO:0007669"/>
    <property type="project" value="TreeGrafter"/>
</dbReference>
<dbReference type="PANTHER" id="PTHR13162">
    <property type="entry name" value="CCR4-NOT TRANSCRIPTION COMPLEX"/>
    <property type="match status" value="1"/>
</dbReference>
<proteinExistence type="predicted"/>
<name>A0A699IVC4_TANCI</name>
<evidence type="ECO:0000313" key="3">
    <source>
        <dbReference type="EMBL" id="GEZ89182.1"/>
    </source>
</evidence>
<feature type="signal peptide" evidence="1">
    <location>
        <begin position="1"/>
        <end position="27"/>
    </location>
</feature>
<feature type="chain" id="PRO_5025590522" evidence="1">
    <location>
        <begin position="28"/>
        <end position="118"/>
    </location>
</feature>
<protein>
    <submittedName>
        <fullName evidence="3">CCR4-Not transcription complex subunit 1</fullName>
    </submittedName>
</protein>
<dbReference type="Gene3D" id="1.25.40.180">
    <property type="match status" value="1"/>
</dbReference>
<dbReference type="AlphaFoldDB" id="A0A699IVC4"/>
<evidence type="ECO:0000259" key="2">
    <source>
        <dbReference type="Pfam" id="PF16415"/>
    </source>
</evidence>
<dbReference type="GO" id="GO:0060090">
    <property type="term" value="F:molecular adaptor activity"/>
    <property type="evidence" value="ECO:0007669"/>
    <property type="project" value="TreeGrafter"/>
</dbReference>
<keyword evidence="1" id="KW-0732">Signal</keyword>
<dbReference type="InterPro" id="IPR032191">
    <property type="entry name" value="CNOT1_CAF1_bind"/>
</dbReference>
<dbReference type="EMBL" id="BKCJ010338121">
    <property type="protein sequence ID" value="GEZ89182.1"/>
    <property type="molecule type" value="Genomic_DNA"/>
</dbReference>
<dbReference type="Pfam" id="PF16415">
    <property type="entry name" value="CNOT1_CAF1_bind"/>
    <property type="match status" value="1"/>
</dbReference>
<reference evidence="3" key="1">
    <citation type="journal article" date="2019" name="Sci. Rep.">
        <title>Draft genome of Tanacetum cinerariifolium, the natural source of mosquito coil.</title>
        <authorList>
            <person name="Yamashiro T."/>
            <person name="Shiraishi A."/>
            <person name="Satake H."/>
            <person name="Nakayama K."/>
        </authorList>
    </citation>
    <scope>NUCLEOTIDE SEQUENCE</scope>
</reference>
<accession>A0A699IVC4</accession>